<keyword evidence="2" id="KW-1185">Reference proteome</keyword>
<comment type="caution">
    <text evidence="1">The sequence shown here is derived from an EMBL/GenBank/DDBJ whole genome shotgun (WGS) entry which is preliminary data.</text>
</comment>
<dbReference type="EMBL" id="MU277328">
    <property type="protein sequence ID" value="KAI0054929.1"/>
    <property type="molecule type" value="Genomic_DNA"/>
</dbReference>
<evidence type="ECO:0000313" key="1">
    <source>
        <dbReference type="EMBL" id="KAI0054929.1"/>
    </source>
</evidence>
<proteinExistence type="predicted"/>
<accession>A0ACB8SF04</accession>
<reference evidence="1" key="1">
    <citation type="submission" date="2021-03" db="EMBL/GenBank/DDBJ databases">
        <authorList>
            <consortium name="DOE Joint Genome Institute"/>
            <person name="Ahrendt S."/>
            <person name="Looney B.P."/>
            <person name="Miyauchi S."/>
            <person name="Morin E."/>
            <person name="Drula E."/>
            <person name="Courty P.E."/>
            <person name="Chicoki N."/>
            <person name="Fauchery L."/>
            <person name="Kohler A."/>
            <person name="Kuo A."/>
            <person name="Labutti K."/>
            <person name="Pangilinan J."/>
            <person name="Lipzen A."/>
            <person name="Riley R."/>
            <person name="Andreopoulos W."/>
            <person name="He G."/>
            <person name="Johnson J."/>
            <person name="Barry K.W."/>
            <person name="Grigoriev I.V."/>
            <person name="Nagy L."/>
            <person name="Hibbett D."/>
            <person name="Henrissat B."/>
            <person name="Matheny P.B."/>
            <person name="Labbe J."/>
            <person name="Martin F."/>
        </authorList>
    </citation>
    <scope>NUCLEOTIDE SEQUENCE</scope>
    <source>
        <strain evidence="1">HHB10654</strain>
    </source>
</reference>
<reference evidence="1" key="2">
    <citation type="journal article" date="2022" name="New Phytol.">
        <title>Evolutionary transition to the ectomycorrhizal habit in the genomes of a hyperdiverse lineage of mushroom-forming fungi.</title>
        <authorList>
            <person name="Looney B."/>
            <person name="Miyauchi S."/>
            <person name="Morin E."/>
            <person name="Drula E."/>
            <person name="Courty P.E."/>
            <person name="Kohler A."/>
            <person name="Kuo A."/>
            <person name="LaButti K."/>
            <person name="Pangilinan J."/>
            <person name="Lipzen A."/>
            <person name="Riley R."/>
            <person name="Andreopoulos W."/>
            <person name="He G."/>
            <person name="Johnson J."/>
            <person name="Nolan M."/>
            <person name="Tritt A."/>
            <person name="Barry K.W."/>
            <person name="Grigoriev I.V."/>
            <person name="Nagy L.G."/>
            <person name="Hibbett D."/>
            <person name="Henrissat B."/>
            <person name="Matheny P.B."/>
            <person name="Labbe J."/>
            <person name="Martin F.M."/>
        </authorList>
    </citation>
    <scope>NUCLEOTIDE SEQUENCE</scope>
    <source>
        <strain evidence="1">HHB10654</strain>
    </source>
</reference>
<evidence type="ECO:0000313" key="2">
    <source>
        <dbReference type="Proteomes" id="UP000814140"/>
    </source>
</evidence>
<sequence length="325" mass="35647">MRPRQSGAVDLDSRSCLVTRRQSYDARLAHLITHLLVLVDLWRPIPIPPSLLDLRIPATRCHDAPTHFFVPNRVVRPNAALSRSNAPCAASNGLRTTNKDDNGRREGRIGSGAVAEASGEGSRSQGRVLWKSLIGPNTMVSARRTPNLRPVFLSVPLVPTFMPPPPSIVAHRPIHLERGTATAVATSMAMESQRRGLQRRRVPNLGRPAAIEGKPLVQPSHNSLLPTTRILLVDAPPPANDNTSVFLAHPPPTGRHTEARPPECVRTNRAHGPRTPRYARRDALRGAARSTHHWALCLIVTWVGLSLMPIFLRNSNAHTPELISP</sequence>
<organism evidence="1 2">
    <name type="scientific">Artomyces pyxidatus</name>
    <dbReference type="NCBI Taxonomy" id="48021"/>
    <lineage>
        <taxon>Eukaryota</taxon>
        <taxon>Fungi</taxon>
        <taxon>Dikarya</taxon>
        <taxon>Basidiomycota</taxon>
        <taxon>Agaricomycotina</taxon>
        <taxon>Agaricomycetes</taxon>
        <taxon>Russulales</taxon>
        <taxon>Auriscalpiaceae</taxon>
        <taxon>Artomyces</taxon>
    </lineage>
</organism>
<protein>
    <submittedName>
        <fullName evidence="1">Uncharacterized protein</fullName>
    </submittedName>
</protein>
<dbReference type="Proteomes" id="UP000814140">
    <property type="component" value="Unassembled WGS sequence"/>
</dbReference>
<name>A0ACB8SF04_9AGAM</name>
<gene>
    <name evidence="1" type="ORF">BV25DRAFT_1922243</name>
</gene>